<feature type="region of interest" description="Disordered" evidence="1">
    <location>
        <begin position="75"/>
        <end position="127"/>
    </location>
</feature>
<keyword evidence="3" id="KW-1185">Reference proteome</keyword>
<dbReference type="AlphaFoldDB" id="A0A1Y2FWW3"/>
<protein>
    <submittedName>
        <fullName evidence="2">Uncharacterized protein</fullName>
    </submittedName>
</protein>
<dbReference type="EMBL" id="MCGR01000010">
    <property type="protein sequence ID" value="ORY88509.1"/>
    <property type="molecule type" value="Genomic_DNA"/>
</dbReference>
<gene>
    <name evidence="2" type="ORF">BCR35DRAFT_15681</name>
</gene>
<sequence length="127" mass="13955">MTKHSSISVLTTTAFYITTLGLLSTYATALGHPSPRRVPSSSRAASPRNVEHPSSWLLGRPALAFGDETRCCCSSPQAATHDHGRRSLARKRDELLPFRARLRDPGEPSEKTRHQGQISPTTRIQHG</sequence>
<organism evidence="2 3">
    <name type="scientific">Leucosporidium creatinivorum</name>
    <dbReference type="NCBI Taxonomy" id="106004"/>
    <lineage>
        <taxon>Eukaryota</taxon>
        <taxon>Fungi</taxon>
        <taxon>Dikarya</taxon>
        <taxon>Basidiomycota</taxon>
        <taxon>Pucciniomycotina</taxon>
        <taxon>Microbotryomycetes</taxon>
        <taxon>Leucosporidiales</taxon>
        <taxon>Leucosporidium</taxon>
    </lineage>
</organism>
<feature type="compositionally biased region" description="Low complexity" evidence="1">
    <location>
        <begin position="37"/>
        <end position="48"/>
    </location>
</feature>
<evidence type="ECO:0000256" key="1">
    <source>
        <dbReference type="SAM" id="MobiDB-lite"/>
    </source>
</evidence>
<evidence type="ECO:0000313" key="3">
    <source>
        <dbReference type="Proteomes" id="UP000193467"/>
    </source>
</evidence>
<feature type="region of interest" description="Disordered" evidence="1">
    <location>
        <begin position="29"/>
        <end position="53"/>
    </location>
</feature>
<feature type="compositionally biased region" description="Basic and acidic residues" evidence="1">
    <location>
        <begin position="90"/>
        <end position="113"/>
    </location>
</feature>
<accession>A0A1Y2FWW3</accession>
<evidence type="ECO:0000313" key="2">
    <source>
        <dbReference type="EMBL" id="ORY88509.1"/>
    </source>
</evidence>
<name>A0A1Y2FWW3_9BASI</name>
<feature type="compositionally biased region" description="Polar residues" evidence="1">
    <location>
        <begin position="115"/>
        <end position="127"/>
    </location>
</feature>
<comment type="caution">
    <text evidence="2">The sequence shown here is derived from an EMBL/GenBank/DDBJ whole genome shotgun (WGS) entry which is preliminary data.</text>
</comment>
<reference evidence="2 3" key="1">
    <citation type="submission" date="2016-07" db="EMBL/GenBank/DDBJ databases">
        <title>Pervasive Adenine N6-methylation of Active Genes in Fungi.</title>
        <authorList>
            <consortium name="DOE Joint Genome Institute"/>
            <person name="Mondo S.J."/>
            <person name="Dannebaum R.O."/>
            <person name="Kuo R.C."/>
            <person name="Labutti K."/>
            <person name="Haridas S."/>
            <person name="Kuo A."/>
            <person name="Salamov A."/>
            <person name="Ahrendt S.R."/>
            <person name="Lipzen A."/>
            <person name="Sullivan W."/>
            <person name="Andreopoulos W.B."/>
            <person name="Clum A."/>
            <person name="Lindquist E."/>
            <person name="Daum C."/>
            <person name="Ramamoorthy G.K."/>
            <person name="Gryganskyi A."/>
            <person name="Culley D."/>
            <person name="Magnuson J.K."/>
            <person name="James T.Y."/>
            <person name="O'Malley M.A."/>
            <person name="Stajich J.E."/>
            <person name="Spatafora J.W."/>
            <person name="Visel A."/>
            <person name="Grigoriev I.V."/>
        </authorList>
    </citation>
    <scope>NUCLEOTIDE SEQUENCE [LARGE SCALE GENOMIC DNA]</scope>
    <source>
        <strain evidence="2 3">62-1032</strain>
    </source>
</reference>
<dbReference type="Proteomes" id="UP000193467">
    <property type="component" value="Unassembled WGS sequence"/>
</dbReference>
<dbReference type="InParanoid" id="A0A1Y2FWW3"/>
<proteinExistence type="predicted"/>